<reference evidence="1 2" key="2">
    <citation type="journal article" date="2022" name="Mol. Ecol. Resour.">
        <title>The genomes of chicory, endive, great burdock and yacon provide insights into Asteraceae paleo-polyploidization history and plant inulin production.</title>
        <authorList>
            <person name="Fan W."/>
            <person name="Wang S."/>
            <person name="Wang H."/>
            <person name="Wang A."/>
            <person name="Jiang F."/>
            <person name="Liu H."/>
            <person name="Zhao H."/>
            <person name="Xu D."/>
            <person name="Zhang Y."/>
        </authorList>
    </citation>
    <scope>NUCLEOTIDE SEQUENCE [LARGE SCALE GENOMIC DNA]</scope>
    <source>
        <strain evidence="2">cv. Niubang</strain>
    </source>
</reference>
<evidence type="ECO:0000313" key="1">
    <source>
        <dbReference type="EMBL" id="KAI3714796.1"/>
    </source>
</evidence>
<gene>
    <name evidence="1" type="ORF">L6452_21756</name>
</gene>
<dbReference type="EMBL" id="CM042053">
    <property type="protein sequence ID" value="KAI3714796.1"/>
    <property type="molecule type" value="Genomic_DNA"/>
</dbReference>
<reference evidence="2" key="1">
    <citation type="journal article" date="2022" name="Mol. Ecol. Resour.">
        <title>The genomes of chicory, endive, great burdock and yacon provide insights into Asteraceae palaeo-polyploidization history and plant inulin production.</title>
        <authorList>
            <person name="Fan W."/>
            <person name="Wang S."/>
            <person name="Wang H."/>
            <person name="Wang A."/>
            <person name="Jiang F."/>
            <person name="Liu H."/>
            <person name="Zhao H."/>
            <person name="Xu D."/>
            <person name="Zhang Y."/>
        </authorList>
    </citation>
    <scope>NUCLEOTIDE SEQUENCE [LARGE SCALE GENOMIC DNA]</scope>
    <source>
        <strain evidence="2">cv. Niubang</strain>
    </source>
</reference>
<accession>A0ACB9AYK5</accession>
<comment type="caution">
    <text evidence="1">The sequence shown here is derived from an EMBL/GenBank/DDBJ whole genome shotgun (WGS) entry which is preliminary data.</text>
</comment>
<organism evidence="1 2">
    <name type="scientific">Arctium lappa</name>
    <name type="common">Greater burdock</name>
    <name type="synonym">Lappa major</name>
    <dbReference type="NCBI Taxonomy" id="4217"/>
    <lineage>
        <taxon>Eukaryota</taxon>
        <taxon>Viridiplantae</taxon>
        <taxon>Streptophyta</taxon>
        <taxon>Embryophyta</taxon>
        <taxon>Tracheophyta</taxon>
        <taxon>Spermatophyta</taxon>
        <taxon>Magnoliopsida</taxon>
        <taxon>eudicotyledons</taxon>
        <taxon>Gunneridae</taxon>
        <taxon>Pentapetalae</taxon>
        <taxon>asterids</taxon>
        <taxon>campanulids</taxon>
        <taxon>Asterales</taxon>
        <taxon>Asteraceae</taxon>
        <taxon>Carduoideae</taxon>
        <taxon>Cardueae</taxon>
        <taxon>Arctiinae</taxon>
        <taxon>Arctium</taxon>
    </lineage>
</organism>
<dbReference type="Proteomes" id="UP001055879">
    <property type="component" value="Linkage Group LG07"/>
</dbReference>
<evidence type="ECO:0000313" key="2">
    <source>
        <dbReference type="Proteomes" id="UP001055879"/>
    </source>
</evidence>
<sequence length="111" mass="13191">MEMEWKEKGRFVKRSAMKMVKKKKRGFVMDGKNPILRSHFKEELIDQPDFAIIQGTYLKNEVVVEQRCWWWSNGREVKHRLRGWWGSDGGSGTVMQVEKQKMSTNRRSSID</sequence>
<name>A0ACB9AYK5_ARCLA</name>
<proteinExistence type="predicted"/>
<keyword evidence="2" id="KW-1185">Reference proteome</keyword>
<protein>
    <submittedName>
        <fullName evidence="1">Uncharacterized protein</fullName>
    </submittedName>
</protein>